<accession>A0ABW0H966</accession>
<organism evidence="2 3">
    <name type="scientific">Bosea vestrisii</name>
    <dbReference type="NCBI Taxonomy" id="151416"/>
    <lineage>
        <taxon>Bacteria</taxon>
        <taxon>Pseudomonadati</taxon>
        <taxon>Pseudomonadota</taxon>
        <taxon>Alphaproteobacteria</taxon>
        <taxon>Hyphomicrobiales</taxon>
        <taxon>Boseaceae</taxon>
        <taxon>Bosea</taxon>
    </lineage>
</organism>
<reference evidence="3" key="1">
    <citation type="journal article" date="2019" name="Int. J. Syst. Evol. Microbiol.">
        <title>The Global Catalogue of Microorganisms (GCM) 10K type strain sequencing project: providing services to taxonomists for standard genome sequencing and annotation.</title>
        <authorList>
            <consortium name="The Broad Institute Genomics Platform"/>
            <consortium name="The Broad Institute Genome Sequencing Center for Infectious Disease"/>
            <person name="Wu L."/>
            <person name="Ma J."/>
        </authorList>
    </citation>
    <scope>NUCLEOTIDE SEQUENCE [LARGE SCALE GENOMIC DNA]</scope>
    <source>
        <strain evidence="3">CGMCC 1.16326</strain>
    </source>
</reference>
<dbReference type="RefSeq" id="WP_377008493.1">
    <property type="nucleotide sequence ID" value="NZ_JBHSLV010000020.1"/>
</dbReference>
<evidence type="ECO:0000313" key="2">
    <source>
        <dbReference type="EMBL" id="MFC5393505.1"/>
    </source>
</evidence>
<comment type="caution">
    <text evidence="2">The sequence shown here is derived from an EMBL/GenBank/DDBJ whole genome shotgun (WGS) entry which is preliminary data.</text>
</comment>
<gene>
    <name evidence="2" type="ORF">ACFPPC_12730</name>
</gene>
<name>A0ABW0H966_9HYPH</name>
<sequence length="116" mass="12729">MAPRRLDAGGWRSGGRLSASEAARLRSELRRIRPDGAGWGRALGGDPAAAIAIGVRAMRSNPPDPKALDRAMTCVWLAARHDEAARLVLEHVRRLDGRRSDRGHPIETRSAHVVRR</sequence>
<dbReference type="Proteomes" id="UP001596104">
    <property type="component" value="Unassembled WGS sequence"/>
</dbReference>
<evidence type="ECO:0000313" key="3">
    <source>
        <dbReference type="Proteomes" id="UP001596104"/>
    </source>
</evidence>
<evidence type="ECO:0000256" key="1">
    <source>
        <dbReference type="SAM" id="MobiDB-lite"/>
    </source>
</evidence>
<protein>
    <recommendedName>
        <fullName evidence="4">Tetratricopeptide repeat protein</fullName>
    </recommendedName>
</protein>
<proteinExistence type="predicted"/>
<evidence type="ECO:0008006" key="4">
    <source>
        <dbReference type="Google" id="ProtNLM"/>
    </source>
</evidence>
<dbReference type="EMBL" id="JBHSLV010000020">
    <property type="protein sequence ID" value="MFC5393505.1"/>
    <property type="molecule type" value="Genomic_DNA"/>
</dbReference>
<keyword evidence="3" id="KW-1185">Reference proteome</keyword>
<feature type="region of interest" description="Disordered" evidence="1">
    <location>
        <begin position="1"/>
        <end position="20"/>
    </location>
</feature>